<dbReference type="GO" id="GO:0020037">
    <property type="term" value="F:heme binding"/>
    <property type="evidence" value="ECO:0007669"/>
    <property type="project" value="InterPro"/>
</dbReference>
<dbReference type="GO" id="GO:0051213">
    <property type="term" value="F:dioxygenase activity"/>
    <property type="evidence" value="ECO:0007669"/>
    <property type="project" value="UniProtKB-KW"/>
</dbReference>
<dbReference type="Pfam" id="PF00067">
    <property type="entry name" value="p450"/>
    <property type="match status" value="1"/>
</dbReference>
<dbReference type="PRINTS" id="PR00457">
    <property type="entry name" value="ANPEROXIDASE"/>
</dbReference>
<dbReference type="OrthoDB" id="823504at2759"/>
<evidence type="ECO:0000256" key="5">
    <source>
        <dbReference type="ARBA" id="ARBA00023002"/>
    </source>
</evidence>
<keyword evidence="4" id="KW-0223">Dioxygenase</keyword>
<dbReference type="GO" id="GO:0004601">
    <property type="term" value="F:peroxidase activity"/>
    <property type="evidence" value="ECO:0007669"/>
    <property type="project" value="InterPro"/>
</dbReference>
<dbReference type="GO" id="GO:0006631">
    <property type="term" value="P:fatty acid metabolic process"/>
    <property type="evidence" value="ECO:0007669"/>
    <property type="project" value="UniProtKB-ARBA"/>
</dbReference>
<proteinExistence type="predicted"/>
<dbReference type="CDD" id="cd09817">
    <property type="entry name" value="linoleate_diol_synthase_like"/>
    <property type="match status" value="1"/>
</dbReference>
<dbReference type="SUPFAM" id="SSF48113">
    <property type="entry name" value="Heme-dependent peroxidases"/>
    <property type="match status" value="1"/>
</dbReference>
<evidence type="ECO:0000256" key="2">
    <source>
        <dbReference type="ARBA" id="ARBA00022617"/>
    </source>
</evidence>
<dbReference type="Pfam" id="PF03098">
    <property type="entry name" value="An_peroxidase"/>
    <property type="match status" value="2"/>
</dbReference>
<dbReference type="InterPro" id="IPR019791">
    <property type="entry name" value="Haem_peroxidase_animal"/>
</dbReference>
<dbReference type="Gene3D" id="1.10.630.10">
    <property type="entry name" value="Cytochrome P450"/>
    <property type="match status" value="1"/>
</dbReference>
<comment type="subunit">
    <text evidence="1">Homotetramer.</text>
</comment>
<dbReference type="GO" id="GO:0004497">
    <property type="term" value="F:monooxygenase activity"/>
    <property type="evidence" value="ECO:0007669"/>
    <property type="project" value="InterPro"/>
</dbReference>
<keyword evidence="5" id="KW-0560">Oxidoreductase</keyword>
<feature type="compositionally biased region" description="Low complexity" evidence="8">
    <location>
        <begin position="1"/>
        <end position="13"/>
    </location>
</feature>
<feature type="binding site" description="axial binding residue" evidence="7">
    <location>
        <position position="375"/>
    </location>
    <ligand>
        <name>heme b</name>
        <dbReference type="ChEBI" id="CHEBI:60344"/>
    </ligand>
    <ligandPart>
        <name>Fe</name>
        <dbReference type="ChEBI" id="CHEBI:18248"/>
    </ligandPart>
</feature>
<dbReference type="PROSITE" id="PS50292">
    <property type="entry name" value="PEROXIDASE_3"/>
    <property type="match status" value="1"/>
</dbReference>
<dbReference type="GO" id="GO:0016705">
    <property type="term" value="F:oxidoreductase activity, acting on paired donors, with incorporation or reduction of molecular oxygen"/>
    <property type="evidence" value="ECO:0007669"/>
    <property type="project" value="InterPro"/>
</dbReference>
<evidence type="ECO:0000256" key="4">
    <source>
        <dbReference type="ARBA" id="ARBA00022964"/>
    </source>
</evidence>
<dbReference type="HOGENOM" id="CLU_002329_0_0_1"/>
<dbReference type="Gene3D" id="1.10.640.10">
    <property type="entry name" value="Haem peroxidase domain superfamily, animal type"/>
    <property type="match status" value="1"/>
</dbReference>
<dbReference type="InterPro" id="IPR034812">
    <property type="entry name" value="Ppo-like_N"/>
</dbReference>
<dbReference type="InterPro" id="IPR050783">
    <property type="entry name" value="Oxylipin_biosynth_metab"/>
</dbReference>
<keyword evidence="3 7" id="KW-0479">Metal-binding</keyword>
<dbReference type="InterPro" id="IPR036396">
    <property type="entry name" value="Cyt_P450_sf"/>
</dbReference>
<organism evidence="9 10">
    <name type="scientific">Scleroderma citrinum Foug A</name>
    <dbReference type="NCBI Taxonomy" id="1036808"/>
    <lineage>
        <taxon>Eukaryota</taxon>
        <taxon>Fungi</taxon>
        <taxon>Dikarya</taxon>
        <taxon>Basidiomycota</taxon>
        <taxon>Agaricomycotina</taxon>
        <taxon>Agaricomycetes</taxon>
        <taxon>Agaricomycetidae</taxon>
        <taxon>Boletales</taxon>
        <taxon>Sclerodermatineae</taxon>
        <taxon>Sclerodermataceae</taxon>
        <taxon>Scleroderma</taxon>
    </lineage>
</organism>
<keyword evidence="10" id="KW-1185">Reference proteome</keyword>
<dbReference type="GO" id="GO:0006979">
    <property type="term" value="P:response to oxidative stress"/>
    <property type="evidence" value="ECO:0007669"/>
    <property type="project" value="InterPro"/>
</dbReference>
<dbReference type="InParanoid" id="A0A0C3D7U3"/>
<evidence type="ECO:0000313" key="9">
    <source>
        <dbReference type="EMBL" id="KIM52469.1"/>
    </source>
</evidence>
<keyword evidence="6 7" id="KW-0408">Iron</keyword>
<dbReference type="STRING" id="1036808.A0A0C3D7U3"/>
<evidence type="ECO:0000256" key="1">
    <source>
        <dbReference type="ARBA" id="ARBA00011881"/>
    </source>
</evidence>
<name>A0A0C3D7U3_9AGAM</name>
<evidence type="ECO:0000313" key="10">
    <source>
        <dbReference type="Proteomes" id="UP000053989"/>
    </source>
</evidence>
<evidence type="ECO:0000256" key="8">
    <source>
        <dbReference type="SAM" id="MobiDB-lite"/>
    </source>
</evidence>
<evidence type="ECO:0000256" key="6">
    <source>
        <dbReference type="ARBA" id="ARBA00023004"/>
    </source>
</evidence>
<dbReference type="PANTHER" id="PTHR11903">
    <property type="entry name" value="PROSTAGLANDIN G/H SYNTHASE"/>
    <property type="match status" value="1"/>
</dbReference>
<dbReference type="AlphaFoldDB" id="A0A0C3D7U3"/>
<keyword evidence="2 7" id="KW-0349">Heme</keyword>
<dbReference type="GO" id="GO:0005506">
    <property type="term" value="F:iron ion binding"/>
    <property type="evidence" value="ECO:0007669"/>
    <property type="project" value="InterPro"/>
</dbReference>
<dbReference type="EMBL" id="KN822210">
    <property type="protein sequence ID" value="KIM52469.1"/>
    <property type="molecule type" value="Genomic_DNA"/>
</dbReference>
<reference evidence="10" key="2">
    <citation type="submission" date="2015-01" db="EMBL/GenBank/DDBJ databases">
        <title>Evolutionary Origins and Diversification of the Mycorrhizal Mutualists.</title>
        <authorList>
            <consortium name="DOE Joint Genome Institute"/>
            <consortium name="Mycorrhizal Genomics Consortium"/>
            <person name="Kohler A."/>
            <person name="Kuo A."/>
            <person name="Nagy L.G."/>
            <person name="Floudas D."/>
            <person name="Copeland A."/>
            <person name="Barry K.W."/>
            <person name="Cichocki N."/>
            <person name="Veneault-Fourrey C."/>
            <person name="LaButti K."/>
            <person name="Lindquist E.A."/>
            <person name="Lipzen A."/>
            <person name="Lundell T."/>
            <person name="Morin E."/>
            <person name="Murat C."/>
            <person name="Riley R."/>
            <person name="Ohm R."/>
            <person name="Sun H."/>
            <person name="Tunlid A."/>
            <person name="Henrissat B."/>
            <person name="Grigoriev I.V."/>
            <person name="Hibbett D.S."/>
            <person name="Martin F."/>
        </authorList>
    </citation>
    <scope>NUCLEOTIDE SEQUENCE [LARGE SCALE GENOMIC DNA]</scope>
    <source>
        <strain evidence="10">Foug A</strain>
    </source>
</reference>
<protein>
    <recommendedName>
        <fullName evidence="11">Linoleate diol synthase</fullName>
    </recommendedName>
</protein>
<dbReference type="SUPFAM" id="SSF48264">
    <property type="entry name" value="Cytochrome P450"/>
    <property type="match status" value="1"/>
</dbReference>
<evidence type="ECO:0008006" key="11">
    <source>
        <dbReference type="Google" id="ProtNLM"/>
    </source>
</evidence>
<accession>A0A0C3D7U3</accession>
<evidence type="ECO:0000256" key="3">
    <source>
        <dbReference type="ARBA" id="ARBA00022723"/>
    </source>
</evidence>
<dbReference type="PANTHER" id="PTHR11903:SF37">
    <property type="entry name" value="PSI-PRODUCING OXYGENASE A"/>
    <property type="match status" value="1"/>
</dbReference>
<gene>
    <name evidence="9" type="ORF">SCLCIDRAFT_18157</name>
</gene>
<sequence>MSLLSRTFSSRFSAKSQPNGSVSSVAEVAPPSPVDSGANKAVAALKDLMKRAAEDINESSISAILDMVKHSDSLDDRKMLLEHMLTFMAKHPAGKIQDTLQAFVVKLLYHDLAHPPSTFLGEYAFRTADGSNNNPDYPDMGKAGTPYARSVQQACPLPRNQLPDAGLIFDTLLRRDKFRKHPAGLSALMFSFAALVIHSVFRTDHRNPQINLTSGYVDLAPLYGNDQATQDKIRIKDGRGLLHPDTFAEDRLLLLPPAVCVLLVLFNRNHNYIARRILEINERGTWVDPSKEPLSSPKLIKQDEEIFQIARLCNCAWFAMVVFSDYFSAILGLVRQGSSWSLAPFGEFREENHELFERGRGNACSVEFNCLYRWHATTSVEDEDWIRKQFENLFPGKNPEELSLQDFYKKAAEVEATEPTPEHWTFGYLTRQEDGTFKDSELANFLMNATEHHAATFGARGTPSCMRINEIMGIEASRAWGVCSLNDFRKFLGLKTYSSFLEWNPDPEVAGAAEKLYGHIDNLELYVGLQAEEVKPVVPGAGLCPGYTIARAILSDAIALTRGDRFFNQDFTPYNLTSWGFADCQRDPNGWGFGSTLGRLFLRTLPGQYDETSVYTWFPLMHPSAMETNLKKLGKLRDYTLERPKPVGREAFVANYVEAGEILRDNTAFAPDYARRAQEVVKGKGFFAATSDGEMHKQFVSALAPTPEAVDKIGEYFYVKTRELIDQNSLPYIGTNTRSVNIVRDVLKYVPVYWAASEIGGIQLKTKRHPHGVFTPKELYDMLGEIYQFVFLEIEPAKYMVLKGKVKSHVEQLTHCIKTSLGGIAGLSIVSVFGTLFGGPKKKSGHSALLKALFEHGHSTDEVANEILALMVGATVELSIALTNVVNMLVSDQSFRTQARSVDAKDISGLEAHVIEALRIDPPFAGVYRVATKECTVGSLSVTEGERVFVDIACASMNEDAFPNPTTFDASRSPPERYLRGDIAFKVIGADLAPKPIVQAFRAILSFDNVRRGPNQSGKLARFQDASLPQYRHVYLDEKQFRSPWPTSLVILYDVPT</sequence>
<feature type="region of interest" description="Disordered" evidence="8">
    <location>
        <begin position="1"/>
        <end position="36"/>
    </location>
</feature>
<dbReference type="InterPro" id="IPR010255">
    <property type="entry name" value="Haem_peroxidase_sf"/>
</dbReference>
<dbReference type="InterPro" id="IPR037120">
    <property type="entry name" value="Haem_peroxidase_sf_animal"/>
</dbReference>
<dbReference type="Proteomes" id="UP000053989">
    <property type="component" value="Unassembled WGS sequence"/>
</dbReference>
<reference evidence="9 10" key="1">
    <citation type="submission" date="2014-04" db="EMBL/GenBank/DDBJ databases">
        <authorList>
            <consortium name="DOE Joint Genome Institute"/>
            <person name="Kuo A."/>
            <person name="Kohler A."/>
            <person name="Nagy L.G."/>
            <person name="Floudas D."/>
            <person name="Copeland A."/>
            <person name="Barry K.W."/>
            <person name="Cichocki N."/>
            <person name="Veneault-Fourrey C."/>
            <person name="LaButti K."/>
            <person name="Lindquist E.A."/>
            <person name="Lipzen A."/>
            <person name="Lundell T."/>
            <person name="Morin E."/>
            <person name="Murat C."/>
            <person name="Sun H."/>
            <person name="Tunlid A."/>
            <person name="Henrissat B."/>
            <person name="Grigoriev I.V."/>
            <person name="Hibbett D.S."/>
            <person name="Martin F."/>
            <person name="Nordberg H.P."/>
            <person name="Cantor M.N."/>
            <person name="Hua S.X."/>
        </authorList>
    </citation>
    <scope>NUCLEOTIDE SEQUENCE [LARGE SCALE GENOMIC DNA]</scope>
    <source>
        <strain evidence="9 10">Foug A</strain>
    </source>
</reference>
<evidence type="ECO:0000256" key="7">
    <source>
        <dbReference type="PIRSR" id="PIRSR619791-2"/>
    </source>
</evidence>
<dbReference type="InterPro" id="IPR001128">
    <property type="entry name" value="Cyt_P450"/>
</dbReference>